<comment type="caution">
    <text evidence="6">The sequence shown here is derived from an EMBL/GenBank/DDBJ whole genome shotgun (WGS) entry which is preliminary data.</text>
</comment>
<dbReference type="PANTHER" id="PTHR43630">
    <property type="entry name" value="POLY-BETA-1,6-N-ACETYL-D-GLUCOSAMINE SYNTHASE"/>
    <property type="match status" value="1"/>
</dbReference>
<organism evidence="6 7">
    <name type="scientific">Dyadobacter fanqingshengii</name>
    <dbReference type="NCBI Taxonomy" id="2906443"/>
    <lineage>
        <taxon>Bacteria</taxon>
        <taxon>Pseudomonadati</taxon>
        <taxon>Bacteroidota</taxon>
        <taxon>Cytophagia</taxon>
        <taxon>Cytophagales</taxon>
        <taxon>Spirosomataceae</taxon>
        <taxon>Dyadobacter</taxon>
    </lineage>
</organism>
<feature type="domain" description="Glycosyltransferase 2-like" evidence="5">
    <location>
        <begin position="11"/>
        <end position="175"/>
    </location>
</feature>
<feature type="transmembrane region" description="Helical" evidence="4">
    <location>
        <begin position="305"/>
        <end position="322"/>
    </location>
</feature>
<comment type="similarity">
    <text evidence="1">Belongs to the glycosyltransferase 2 family.</text>
</comment>
<name>A0A9X1P7E0_9BACT</name>
<evidence type="ECO:0000313" key="6">
    <source>
        <dbReference type="EMBL" id="MCF0040111.1"/>
    </source>
</evidence>
<evidence type="ECO:0000259" key="5">
    <source>
        <dbReference type="Pfam" id="PF00535"/>
    </source>
</evidence>
<dbReference type="RefSeq" id="WP_234612551.1">
    <property type="nucleotide sequence ID" value="NZ_CP098806.1"/>
</dbReference>
<keyword evidence="4" id="KW-1133">Transmembrane helix</keyword>
<protein>
    <submittedName>
        <fullName evidence="6">Glycosyltransferase</fullName>
        <ecNumber evidence="6">2.4.-.-</ecNumber>
    </submittedName>
</protein>
<feature type="transmembrane region" description="Helical" evidence="4">
    <location>
        <begin position="244"/>
        <end position="269"/>
    </location>
</feature>
<evidence type="ECO:0000256" key="2">
    <source>
        <dbReference type="ARBA" id="ARBA00022676"/>
    </source>
</evidence>
<keyword evidence="2 6" id="KW-0328">Glycosyltransferase</keyword>
<dbReference type="GO" id="GO:0016757">
    <property type="term" value="F:glycosyltransferase activity"/>
    <property type="evidence" value="ECO:0007669"/>
    <property type="project" value="UniProtKB-KW"/>
</dbReference>
<dbReference type="Proteomes" id="UP001139700">
    <property type="component" value="Unassembled WGS sequence"/>
</dbReference>
<dbReference type="EC" id="2.4.-.-" evidence="6"/>
<keyword evidence="3 6" id="KW-0808">Transferase</keyword>
<dbReference type="PANTHER" id="PTHR43630:SF1">
    <property type="entry name" value="POLY-BETA-1,6-N-ACETYL-D-GLUCOSAMINE SYNTHASE"/>
    <property type="match status" value="1"/>
</dbReference>
<evidence type="ECO:0000256" key="4">
    <source>
        <dbReference type="SAM" id="Phobius"/>
    </source>
</evidence>
<dbReference type="InterPro" id="IPR001173">
    <property type="entry name" value="Glyco_trans_2-like"/>
</dbReference>
<keyword evidence="7" id="KW-1185">Reference proteome</keyword>
<evidence type="ECO:0000256" key="3">
    <source>
        <dbReference type="ARBA" id="ARBA00022679"/>
    </source>
</evidence>
<evidence type="ECO:0000313" key="7">
    <source>
        <dbReference type="Proteomes" id="UP001139700"/>
    </source>
</evidence>
<dbReference type="EMBL" id="JAJTTA010000002">
    <property type="protein sequence ID" value="MCF0040111.1"/>
    <property type="molecule type" value="Genomic_DNA"/>
</dbReference>
<dbReference type="Gene3D" id="3.90.550.10">
    <property type="entry name" value="Spore Coat Polysaccharide Biosynthesis Protein SpsA, Chain A"/>
    <property type="match status" value="1"/>
</dbReference>
<proteinExistence type="inferred from homology"/>
<keyword evidence="4" id="KW-0472">Membrane</keyword>
<dbReference type="AlphaFoldDB" id="A0A9X1P7E0"/>
<dbReference type="SUPFAM" id="SSF53448">
    <property type="entry name" value="Nucleotide-diphospho-sugar transferases"/>
    <property type="match status" value="1"/>
</dbReference>
<sequence>MLQTGNRIKVSVLVAARNEENNIERCLESLNELNFPKENIEIIIGDDNSDDLTEELVARFIWDKPQFKCIKITKQLAGLKGKANVLAQLAHEATGEYFFYCDADIAVQPIWITQMLAHFRRETGVVIGVTRMKHVHLLADLLSMEWLFALTATRFFSLFKIPITGMGNNMAVTREAYFAIGGYEKIGFSIVEDYTLFMGIVKQGFDFQMAYKREVISISEPMNTFHELLRQRKRWMQGVMDSYWLTRLSLFVSSLIVPILLLISIWLPINPLSSIIQYYILITGISLTAVLMLRQFDLWKAALLFWFYMVSIGLIMLVNYYLPSKTIWKGREY</sequence>
<accession>A0A9X1P7E0</accession>
<gene>
    <name evidence="6" type="ORF">LXM24_08445</name>
</gene>
<keyword evidence="4" id="KW-0812">Transmembrane</keyword>
<feature type="transmembrane region" description="Helical" evidence="4">
    <location>
        <begin position="275"/>
        <end position="293"/>
    </location>
</feature>
<dbReference type="Pfam" id="PF00535">
    <property type="entry name" value="Glycos_transf_2"/>
    <property type="match status" value="1"/>
</dbReference>
<dbReference type="InterPro" id="IPR029044">
    <property type="entry name" value="Nucleotide-diphossugar_trans"/>
</dbReference>
<reference evidence="6" key="1">
    <citation type="submission" date="2021-12" db="EMBL/GenBank/DDBJ databases">
        <title>Novel species in genus Dyadobacter.</title>
        <authorList>
            <person name="Ma C."/>
        </authorList>
    </citation>
    <scope>NUCLEOTIDE SEQUENCE</scope>
    <source>
        <strain evidence="6">CY399</strain>
    </source>
</reference>
<evidence type="ECO:0000256" key="1">
    <source>
        <dbReference type="ARBA" id="ARBA00006739"/>
    </source>
</evidence>